<comment type="caution">
    <text evidence="7">Lacks conserved residue(s) required for the propagation of feature annotation.</text>
</comment>
<feature type="short sequence motif" description="Meso-diaminopimelate recognition motif" evidence="7">
    <location>
        <begin position="410"/>
        <end position="413"/>
    </location>
</feature>
<dbReference type="EMBL" id="JBHTIF010000001">
    <property type="protein sequence ID" value="MFD0724014.1"/>
    <property type="molecule type" value="Genomic_DNA"/>
</dbReference>
<keyword evidence="7" id="KW-0963">Cytoplasm</keyword>
<feature type="binding site" evidence="7">
    <location>
        <position position="25"/>
    </location>
    <ligand>
        <name>UDP-N-acetyl-alpha-D-muramoyl-L-alanyl-D-glutamate</name>
        <dbReference type="ChEBI" id="CHEBI:83900"/>
    </ligand>
</feature>
<keyword evidence="7" id="KW-0460">Magnesium</keyword>
<keyword evidence="7" id="KW-0547">Nucleotide-binding</keyword>
<feature type="binding site" evidence="7">
    <location>
        <position position="465"/>
    </location>
    <ligand>
        <name>meso-2,6-diaminopimelate</name>
        <dbReference type="ChEBI" id="CHEBI:57791"/>
    </ligand>
</feature>
<dbReference type="NCBIfam" id="NF001124">
    <property type="entry name" value="PRK00139.1-2"/>
    <property type="match status" value="1"/>
</dbReference>
<accession>A0ABW2Y626</accession>
<dbReference type="InterPro" id="IPR004101">
    <property type="entry name" value="Mur_ligase_C"/>
</dbReference>
<evidence type="ECO:0000256" key="7">
    <source>
        <dbReference type="HAMAP-Rule" id="MF_00208"/>
    </source>
</evidence>
<feature type="binding site" evidence="7">
    <location>
        <begin position="153"/>
        <end position="154"/>
    </location>
    <ligand>
        <name>UDP-N-acetyl-alpha-D-muramoyl-L-alanyl-D-glutamate</name>
        <dbReference type="ChEBI" id="CHEBI:83900"/>
    </ligand>
</feature>
<organism evidence="12 13">
    <name type="scientific">Lysobacter brunescens</name>
    <dbReference type="NCBI Taxonomy" id="262323"/>
    <lineage>
        <taxon>Bacteria</taxon>
        <taxon>Pseudomonadati</taxon>
        <taxon>Pseudomonadota</taxon>
        <taxon>Gammaproteobacteria</taxon>
        <taxon>Lysobacterales</taxon>
        <taxon>Lysobacteraceae</taxon>
        <taxon>Lysobacter</taxon>
    </lineage>
</organism>
<keyword evidence="7 12" id="KW-0436">Ligase</keyword>
<dbReference type="Gene3D" id="3.90.190.20">
    <property type="entry name" value="Mur ligase, C-terminal domain"/>
    <property type="match status" value="1"/>
</dbReference>
<dbReference type="SUPFAM" id="SSF63418">
    <property type="entry name" value="MurE/MurF N-terminal domain"/>
    <property type="match status" value="1"/>
</dbReference>
<dbReference type="NCBIfam" id="NF001126">
    <property type="entry name" value="PRK00139.1-4"/>
    <property type="match status" value="1"/>
</dbReference>
<keyword evidence="2 7" id="KW-0132">Cell division</keyword>
<evidence type="ECO:0000256" key="5">
    <source>
        <dbReference type="ARBA" id="ARBA00023306"/>
    </source>
</evidence>
<comment type="pathway">
    <text evidence="7 8">Cell wall biogenesis; peptidoglycan biosynthesis.</text>
</comment>
<keyword evidence="4 7" id="KW-0573">Peptidoglycan synthesis</keyword>
<evidence type="ECO:0000256" key="6">
    <source>
        <dbReference type="ARBA" id="ARBA00023316"/>
    </source>
</evidence>
<comment type="cofactor">
    <cofactor evidence="7">
        <name>Mg(2+)</name>
        <dbReference type="ChEBI" id="CHEBI:18420"/>
    </cofactor>
</comment>
<name>A0ABW2Y626_9GAMM</name>
<evidence type="ECO:0000256" key="1">
    <source>
        <dbReference type="ARBA" id="ARBA00005898"/>
    </source>
</evidence>
<dbReference type="InterPro" id="IPR036565">
    <property type="entry name" value="Mur-like_cat_sf"/>
</dbReference>
<dbReference type="InterPro" id="IPR005761">
    <property type="entry name" value="UDP-N-AcMur-Glu-dNH2Pim_ligase"/>
</dbReference>
<comment type="PTM">
    <text evidence="7">Carboxylation is probably crucial for Mg(2+) binding and, consequently, for the gamma-phosphate positioning of ATP.</text>
</comment>
<comment type="subcellular location">
    <subcellularLocation>
        <location evidence="7 8">Cytoplasm</location>
    </subcellularLocation>
</comment>
<dbReference type="SUPFAM" id="SSF53244">
    <property type="entry name" value="MurD-like peptide ligases, peptide-binding domain"/>
    <property type="match status" value="1"/>
</dbReference>
<evidence type="ECO:0000313" key="13">
    <source>
        <dbReference type="Proteomes" id="UP001597110"/>
    </source>
</evidence>
<dbReference type="SUPFAM" id="SSF53623">
    <property type="entry name" value="MurD-like peptide ligases, catalytic domain"/>
    <property type="match status" value="1"/>
</dbReference>
<dbReference type="NCBIfam" id="TIGR01085">
    <property type="entry name" value="murE"/>
    <property type="match status" value="1"/>
</dbReference>
<evidence type="ECO:0000256" key="8">
    <source>
        <dbReference type="RuleBase" id="RU004135"/>
    </source>
</evidence>
<dbReference type="InterPro" id="IPR013221">
    <property type="entry name" value="Mur_ligase_cen"/>
</dbReference>
<evidence type="ECO:0000256" key="2">
    <source>
        <dbReference type="ARBA" id="ARBA00022618"/>
    </source>
</evidence>
<dbReference type="InterPro" id="IPR035911">
    <property type="entry name" value="MurE/MurF_N"/>
</dbReference>
<keyword evidence="7" id="KW-0067">ATP-binding</keyword>
<evidence type="ECO:0000259" key="11">
    <source>
        <dbReference type="Pfam" id="PF08245"/>
    </source>
</evidence>
<dbReference type="PANTHER" id="PTHR23135">
    <property type="entry name" value="MUR LIGASE FAMILY MEMBER"/>
    <property type="match status" value="1"/>
</dbReference>
<keyword evidence="13" id="KW-1185">Reference proteome</keyword>
<dbReference type="Pfam" id="PF02875">
    <property type="entry name" value="Mur_ligase_C"/>
    <property type="match status" value="1"/>
</dbReference>
<dbReference type="Gene3D" id="3.40.1190.10">
    <property type="entry name" value="Mur-like, catalytic domain"/>
    <property type="match status" value="1"/>
</dbReference>
<feature type="domain" description="Mur ligase N-terminal catalytic" evidence="9">
    <location>
        <begin position="18"/>
        <end position="96"/>
    </location>
</feature>
<dbReference type="GO" id="GO:0008765">
    <property type="term" value="F:UDP-N-acetylmuramoylalanyl-D-glutamate-2,6-diaminopimelate ligase activity"/>
    <property type="evidence" value="ECO:0007669"/>
    <property type="project" value="UniProtKB-EC"/>
</dbReference>
<dbReference type="InterPro" id="IPR000713">
    <property type="entry name" value="Mur_ligase_N"/>
</dbReference>
<evidence type="ECO:0000313" key="12">
    <source>
        <dbReference type="EMBL" id="MFD0724014.1"/>
    </source>
</evidence>
<evidence type="ECO:0000256" key="3">
    <source>
        <dbReference type="ARBA" id="ARBA00022960"/>
    </source>
</evidence>
<feature type="binding site" evidence="7">
    <location>
        <position position="461"/>
    </location>
    <ligand>
        <name>meso-2,6-diaminopimelate</name>
        <dbReference type="ChEBI" id="CHEBI:57791"/>
    </ligand>
</feature>
<dbReference type="HAMAP" id="MF_00208">
    <property type="entry name" value="MurE"/>
    <property type="match status" value="1"/>
</dbReference>
<dbReference type="PANTHER" id="PTHR23135:SF4">
    <property type="entry name" value="UDP-N-ACETYLMURAMOYL-L-ALANYL-D-GLUTAMATE--2,6-DIAMINOPIMELATE LIGASE MURE HOMOLOG, CHLOROPLASTIC"/>
    <property type="match status" value="1"/>
</dbReference>
<comment type="function">
    <text evidence="7">Catalyzes the addition of meso-diaminopimelic acid to the nucleotide precursor UDP-N-acetylmuramoyl-L-alanyl-D-glutamate (UMAG) in the biosynthesis of bacterial cell-wall peptidoglycan.</text>
</comment>
<dbReference type="Pfam" id="PF01225">
    <property type="entry name" value="Mur_ligase"/>
    <property type="match status" value="1"/>
</dbReference>
<feature type="binding site" evidence="7">
    <location>
        <begin position="111"/>
        <end position="117"/>
    </location>
    <ligand>
        <name>ATP</name>
        <dbReference type="ChEBI" id="CHEBI:30616"/>
    </ligand>
</feature>
<sequence>MSLAALLPDVADVPALDISGLVQDSRAIRPGDAFVAIAGFGAHGLKFVAQAKAAGAAVVLFEPPMPEEFASSNDMGIPMVAVPGLRARLGAMADRFHGETTAAMTTVGVTGTNGKTSTVQLLAQAWTLQGRRAGTIGTLGAGLHGQVVPTGFTTPLVLQLHALLADLRDQGADAVAMEVSSHALDQGRVDGVHFRVGLFTNLTRDHLDYHGTMEHYGAAKAKLFVWPGLESAVVNLDDAFGRALHAGVRAHGAARAIGVSSRGAADATLRAEDIVPDLSGLNFTLRVDDQAHPVRSPLLGRFNVDNLLAVGGALHALGEPAAVIADLLSRLQPVHGRMNRLGGDGRLPLVVIDYAHTPDALEQALTSLRAHAATKLVCVFGCGGDRDTGKRPQMAAIAERLADVAVVTDDNPRTESGDAIVADIMAGFANPSAAIVERDRAAAIARAVAMAGVQDIVLIAGKGHEPYQEIDGVQHPFDDTETARAALEVRA</sequence>
<feature type="binding site" evidence="7">
    <location>
        <position position="386"/>
    </location>
    <ligand>
        <name>meso-2,6-diaminopimelate</name>
        <dbReference type="ChEBI" id="CHEBI:57791"/>
    </ligand>
</feature>
<dbReference type="Pfam" id="PF08245">
    <property type="entry name" value="Mur_ligase_M"/>
    <property type="match status" value="1"/>
</dbReference>
<reference evidence="13" key="1">
    <citation type="journal article" date="2019" name="Int. J. Syst. Evol. Microbiol.">
        <title>The Global Catalogue of Microorganisms (GCM) 10K type strain sequencing project: providing services to taxonomists for standard genome sequencing and annotation.</title>
        <authorList>
            <consortium name="The Broad Institute Genomics Platform"/>
            <consortium name="The Broad Institute Genome Sequencing Center for Infectious Disease"/>
            <person name="Wu L."/>
            <person name="Ma J."/>
        </authorList>
    </citation>
    <scope>NUCLEOTIDE SEQUENCE [LARGE SCALE GENOMIC DNA]</scope>
    <source>
        <strain evidence="13">CCUG 55585</strain>
    </source>
</reference>
<dbReference type="Proteomes" id="UP001597110">
    <property type="component" value="Unassembled WGS sequence"/>
</dbReference>
<feature type="binding site" evidence="7">
    <location>
        <position position="186"/>
    </location>
    <ligand>
        <name>UDP-N-acetyl-alpha-D-muramoyl-L-alanyl-D-glutamate</name>
        <dbReference type="ChEBI" id="CHEBI:83900"/>
    </ligand>
</feature>
<comment type="similarity">
    <text evidence="1 7">Belongs to the MurCDEF family. MurE subfamily.</text>
</comment>
<keyword evidence="6 7" id="KW-0961">Cell wall biogenesis/degradation</keyword>
<protein>
    <recommendedName>
        <fullName evidence="7">UDP-N-acetylmuramoyl-L-alanyl-D-glutamate--2,6-diaminopimelate ligase</fullName>
        <ecNumber evidence="7">6.3.2.13</ecNumber>
    </recommendedName>
    <alternativeName>
        <fullName evidence="7">Meso-A2pm-adding enzyme</fullName>
    </alternativeName>
    <alternativeName>
        <fullName evidence="7">Meso-diaminopimelate-adding enzyme</fullName>
    </alternativeName>
    <alternativeName>
        <fullName evidence="7">UDP-MurNAc-L-Ala-D-Glu:meso-diaminopimelate ligase</fullName>
    </alternativeName>
    <alternativeName>
        <fullName evidence="7">UDP-MurNAc-tripeptide synthetase</fullName>
    </alternativeName>
    <alternativeName>
        <fullName evidence="7">UDP-N-acetylmuramyl-tripeptide synthetase</fullName>
    </alternativeName>
</protein>
<evidence type="ECO:0000259" key="9">
    <source>
        <dbReference type="Pfam" id="PF01225"/>
    </source>
</evidence>
<dbReference type="InterPro" id="IPR036615">
    <property type="entry name" value="Mur_ligase_C_dom_sf"/>
</dbReference>
<dbReference type="EC" id="6.3.2.13" evidence="7"/>
<comment type="catalytic activity">
    <reaction evidence="7">
        <text>UDP-N-acetyl-alpha-D-muramoyl-L-alanyl-D-glutamate + meso-2,6-diaminopimelate + ATP = UDP-N-acetyl-alpha-D-muramoyl-L-alanyl-gamma-D-glutamyl-meso-2,6-diaminopimelate + ADP + phosphate + H(+)</text>
        <dbReference type="Rhea" id="RHEA:23676"/>
        <dbReference type="ChEBI" id="CHEBI:15378"/>
        <dbReference type="ChEBI" id="CHEBI:30616"/>
        <dbReference type="ChEBI" id="CHEBI:43474"/>
        <dbReference type="ChEBI" id="CHEBI:57791"/>
        <dbReference type="ChEBI" id="CHEBI:83900"/>
        <dbReference type="ChEBI" id="CHEBI:83905"/>
        <dbReference type="ChEBI" id="CHEBI:456216"/>
        <dbReference type="EC" id="6.3.2.13"/>
    </reaction>
</comment>
<dbReference type="Gene3D" id="3.40.1390.10">
    <property type="entry name" value="MurE/MurF, N-terminal domain"/>
    <property type="match status" value="1"/>
</dbReference>
<feature type="binding site" evidence="7">
    <location>
        <begin position="410"/>
        <end position="413"/>
    </location>
    <ligand>
        <name>meso-2,6-diaminopimelate</name>
        <dbReference type="ChEBI" id="CHEBI:57791"/>
    </ligand>
</feature>
<feature type="modified residue" description="N6-carboxylysine" evidence="7">
    <location>
        <position position="220"/>
    </location>
</feature>
<feature type="binding site" evidence="7">
    <location>
        <position position="188"/>
    </location>
    <ligand>
        <name>UDP-N-acetyl-alpha-D-muramoyl-L-alanyl-D-glutamate</name>
        <dbReference type="ChEBI" id="CHEBI:83900"/>
    </ligand>
</feature>
<comment type="caution">
    <text evidence="12">The sequence shown here is derived from an EMBL/GenBank/DDBJ whole genome shotgun (WGS) entry which is preliminary data.</text>
</comment>
<feature type="domain" description="Mur ligase C-terminal" evidence="10">
    <location>
        <begin position="336"/>
        <end position="463"/>
    </location>
</feature>
<feature type="binding site" evidence="7">
    <location>
        <position position="180"/>
    </location>
    <ligand>
        <name>UDP-N-acetyl-alpha-D-muramoyl-L-alanyl-D-glutamate</name>
        <dbReference type="ChEBI" id="CHEBI:83900"/>
    </ligand>
</feature>
<feature type="domain" description="Mur ligase central" evidence="11">
    <location>
        <begin position="109"/>
        <end position="313"/>
    </location>
</feature>
<keyword evidence="3 7" id="KW-0133">Cell shape</keyword>
<dbReference type="RefSeq" id="WP_386823978.1">
    <property type="nucleotide sequence ID" value="NZ_JBHTIF010000001.1"/>
</dbReference>
<evidence type="ECO:0000256" key="4">
    <source>
        <dbReference type="ARBA" id="ARBA00022984"/>
    </source>
</evidence>
<proteinExistence type="inferred from homology"/>
<gene>
    <name evidence="7" type="primary">murE</name>
    <name evidence="12" type="ORF">ACFQ0E_00220</name>
</gene>
<keyword evidence="5 7" id="KW-0131">Cell cycle</keyword>
<evidence type="ECO:0000259" key="10">
    <source>
        <dbReference type="Pfam" id="PF02875"/>
    </source>
</evidence>